<dbReference type="PANTHER" id="PTHR30349:SF64">
    <property type="entry name" value="PROPHAGE INTEGRASE INTD-RELATED"/>
    <property type="match status" value="1"/>
</dbReference>
<accession>A0A645D3B2</accession>
<protein>
    <recommendedName>
        <fullName evidence="4">Tyr recombinase domain-containing protein</fullName>
    </recommendedName>
</protein>
<dbReference type="InterPro" id="IPR025269">
    <property type="entry name" value="SAM-like_dom"/>
</dbReference>
<sequence>MAAVSSALILINWIMEAIRLPLQSMNLSRPRYYDYEKHFIDFVEEYLTKSHRPERYKMMYMNTIDHLTDFCRLNGVNTNDVYTYSIGMEFCENFVYYLRSEKRLMQNTVKGHLERLQAMLQKAMLYGYCVDNTYKEVSVPEEEVGAVFLSMTEIIRIYYFDRLTRFQTEVKDHFIMGCMTGLRYSDYSRLNESHFDRDANMIRIKTQKTGVVVSVPMHRFVREIVRKYDYHLSKPRCIQYFNRAVKEICHKVGLTEPILWERTVGTEVIRKEIPKWELISSHTARRSFATNMFLQNIPTYRIMLITGHKSESSFFKYIRVTREENAATLAGHLFFQ</sequence>
<dbReference type="Pfam" id="PF13102">
    <property type="entry name" value="Phage_int_SAM_5"/>
    <property type="match status" value="1"/>
</dbReference>
<keyword evidence="3" id="KW-0233">DNA recombination</keyword>
<dbReference type="PROSITE" id="PS51898">
    <property type="entry name" value="TYR_RECOMBINASE"/>
    <property type="match status" value="1"/>
</dbReference>
<evidence type="ECO:0000259" key="4">
    <source>
        <dbReference type="PROSITE" id="PS51898"/>
    </source>
</evidence>
<dbReference type="GO" id="GO:0006310">
    <property type="term" value="P:DNA recombination"/>
    <property type="evidence" value="ECO:0007669"/>
    <property type="project" value="UniProtKB-KW"/>
</dbReference>
<dbReference type="AlphaFoldDB" id="A0A645D3B2"/>
<dbReference type="SUPFAM" id="SSF56349">
    <property type="entry name" value="DNA breaking-rejoining enzymes"/>
    <property type="match status" value="1"/>
</dbReference>
<dbReference type="EMBL" id="VSSQ01032075">
    <property type="protein sequence ID" value="MPM83222.1"/>
    <property type="molecule type" value="Genomic_DNA"/>
</dbReference>
<evidence type="ECO:0000256" key="2">
    <source>
        <dbReference type="ARBA" id="ARBA00023125"/>
    </source>
</evidence>
<dbReference type="InterPro" id="IPR013762">
    <property type="entry name" value="Integrase-like_cat_sf"/>
</dbReference>
<dbReference type="Gene3D" id="1.10.150.130">
    <property type="match status" value="1"/>
</dbReference>
<dbReference type="InterPro" id="IPR050090">
    <property type="entry name" value="Tyrosine_recombinase_XerCD"/>
</dbReference>
<evidence type="ECO:0000256" key="1">
    <source>
        <dbReference type="ARBA" id="ARBA00008857"/>
    </source>
</evidence>
<name>A0A645D3B2_9ZZZZ</name>
<dbReference type="InterPro" id="IPR010998">
    <property type="entry name" value="Integrase_recombinase_N"/>
</dbReference>
<reference evidence="5" key="1">
    <citation type="submission" date="2019-08" db="EMBL/GenBank/DDBJ databases">
        <authorList>
            <person name="Kucharzyk K."/>
            <person name="Murdoch R.W."/>
            <person name="Higgins S."/>
            <person name="Loffler F."/>
        </authorList>
    </citation>
    <scope>NUCLEOTIDE SEQUENCE</scope>
</reference>
<evidence type="ECO:0000256" key="3">
    <source>
        <dbReference type="ARBA" id="ARBA00023172"/>
    </source>
</evidence>
<comment type="similarity">
    <text evidence="1">Belongs to the 'phage' integrase family.</text>
</comment>
<dbReference type="GO" id="GO:0003677">
    <property type="term" value="F:DNA binding"/>
    <property type="evidence" value="ECO:0007669"/>
    <property type="project" value="UniProtKB-KW"/>
</dbReference>
<gene>
    <name evidence="5" type="ORF">SDC9_130285</name>
</gene>
<comment type="caution">
    <text evidence="5">The sequence shown here is derived from an EMBL/GenBank/DDBJ whole genome shotgun (WGS) entry which is preliminary data.</text>
</comment>
<feature type="domain" description="Tyr recombinase" evidence="4">
    <location>
        <begin position="144"/>
        <end position="330"/>
    </location>
</feature>
<evidence type="ECO:0000313" key="5">
    <source>
        <dbReference type="EMBL" id="MPM83222.1"/>
    </source>
</evidence>
<dbReference type="Gene3D" id="1.10.443.10">
    <property type="entry name" value="Intergrase catalytic core"/>
    <property type="match status" value="1"/>
</dbReference>
<dbReference type="InterPro" id="IPR011010">
    <property type="entry name" value="DNA_brk_join_enz"/>
</dbReference>
<dbReference type="InterPro" id="IPR002104">
    <property type="entry name" value="Integrase_catalytic"/>
</dbReference>
<organism evidence="5">
    <name type="scientific">bioreactor metagenome</name>
    <dbReference type="NCBI Taxonomy" id="1076179"/>
    <lineage>
        <taxon>unclassified sequences</taxon>
        <taxon>metagenomes</taxon>
        <taxon>ecological metagenomes</taxon>
    </lineage>
</organism>
<keyword evidence="2" id="KW-0238">DNA-binding</keyword>
<dbReference type="PANTHER" id="PTHR30349">
    <property type="entry name" value="PHAGE INTEGRASE-RELATED"/>
    <property type="match status" value="1"/>
</dbReference>
<dbReference type="Pfam" id="PF00589">
    <property type="entry name" value="Phage_integrase"/>
    <property type="match status" value="1"/>
</dbReference>
<dbReference type="GO" id="GO:0015074">
    <property type="term" value="P:DNA integration"/>
    <property type="evidence" value="ECO:0007669"/>
    <property type="project" value="InterPro"/>
</dbReference>
<proteinExistence type="inferred from homology"/>